<name>A0A6J8CAD3_MYTCO</name>
<reference evidence="8 9" key="1">
    <citation type="submission" date="2020-06" db="EMBL/GenBank/DDBJ databases">
        <authorList>
            <person name="Li R."/>
            <person name="Bekaert M."/>
        </authorList>
    </citation>
    <scope>NUCLEOTIDE SEQUENCE [LARGE SCALE GENOMIC DNA]</scope>
    <source>
        <strain evidence="9">wild</strain>
    </source>
</reference>
<gene>
    <name evidence="8" type="ORF">MCOR_27422</name>
</gene>
<dbReference type="OrthoDB" id="419508at2759"/>
<keyword evidence="4 7" id="KW-0442">Lipid degradation</keyword>
<keyword evidence="2 7" id="KW-0732">Signal</keyword>
<sequence>MDITLTFVLVVVFCYSVSCGEYNYGSVYCSAKKCTYKKSVLDYSHSTAVAVYNDTLMETGWGILDITSGNGIPADDIDIMYAAGYIEGVLTAPRIYQHYLNIKDVFLTGISTKVVTDLKEFLKTQDKWMRKQIESNTPKDSLWRHVAMVIAQYDGLVDGYKATAEQDLEVFAFQVLNGAGDLIDLVKALNPASIPNWRAFTPAEARSYVQRTGMCSALIKVLGAYEDIFMSHSSWFEYQATMRIFKHYNFNVKDSASSAKKISFSSYPGFLESLDDFYLMSSNMVMLQTTNNVFNQTLYKLVQPQSLLAWQRVRVANMMASSGKQWADVFSMYNSGTYNNQYMILDMKKISLGKSIDDNALWVVEQIPSLVKSADTTSILRTGYWPSYNVPFFEEVYNMSGYPDYVAQHGTEFSYQLAPRAKIFRRDEGKVVDLMSMKKIMRYNDYKNDPYSEGDSCNAICCRGDLKKENPRPDGCYDTKVSNLAMAKNFTADIINGPTRGIDLPVFVWSDVYKQSHVGLPEKYDFNFIRTAPKWNV</sequence>
<evidence type="ECO:0000256" key="4">
    <source>
        <dbReference type="ARBA" id="ARBA00022963"/>
    </source>
</evidence>
<dbReference type="EMBL" id="CACVKT020004985">
    <property type="protein sequence ID" value="CAC5392491.1"/>
    <property type="molecule type" value="Genomic_DNA"/>
</dbReference>
<evidence type="ECO:0000256" key="7">
    <source>
        <dbReference type="RuleBase" id="RU364138"/>
    </source>
</evidence>
<evidence type="ECO:0000256" key="3">
    <source>
        <dbReference type="ARBA" id="ARBA00022801"/>
    </source>
</evidence>
<feature type="signal peptide" evidence="7">
    <location>
        <begin position="1"/>
        <end position="20"/>
    </location>
</feature>
<proteinExistence type="inferred from homology"/>
<organism evidence="8 9">
    <name type="scientific">Mytilus coruscus</name>
    <name type="common">Sea mussel</name>
    <dbReference type="NCBI Taxonomy" id="42192"/>
    <lineage>
        <taxon>Eukaryota</taxon>
        <taxon>Metazoa</taxon>
        <taxon>Spiralia</taxon>
        <taxon>Lophotrochozoa</taxon>
        <taxon>Mollusca</taxon>
        <taxon>Bivalvia</taxon>
        <taxon>Autobranchia</taxon>
        <taxon>Pteriomorphia</taxon>
        <taxon>Mytilida</taxon>
        <taxon>Mytiloidea</taxon>
        <taxon>Mytilidae</taxon>
        <taxon>Mytilinae</taxon>
        <taxon>Mytilus</taxon>
    </lineage>
</organism>
<dbReference type="PANTHER" id="PTHR12370:SF1">
    <property type="entry name" value="PHOSPHOLIPASE B-LIKE 1"/>
    <property type="match status" value="1"/>
</dbReference>
<evidence type="ECO:0000313" key="8">
    <source>
        <dbReference type="EMBL" id="CAC5392491.1"/>
    </source>
</evidence>
<evidence type="ECO:0000313" key="9">
    <source>
        <dbReference type="Proteomes" id="UP000507470"/>
    </source>
</evidence>
<dbReference type="Gene3D" id="3.60.60.30">
    <property type="match status" value="1"/>
</dbReference>
<keyword evidence="9" id="KW-1185">Reference proteome</keyword>
<comment type="similarity">
    <text evidence="1 7">Belongs to the phospholipase B-like family.</text>
</comment>
<dbReference type="AlphaFoldDB" id="A0A6J8CAD3"/>
<dbReference type="GO" id="GO:0005576">
    <property type="term" value="C:extracellular region"/>
    <property type="evidence" value="ECO:0007669"/>
    <property type="project" value="TreeGrafter"/>
</dbReference>
<dbReference type="PANTHER" id="PTHR12370">
    <property type="entry name" value="PHOSPHOLIPASE B-RELATED"/>
    <property type="match status" value="1"/>
</dbReference>
<dbReference type="GO" id="GO:0009395">
    <property type="term" value="P:phospholipid catabolic process"/>
    <property type="evidence" value="ECO:0007669"/>
    <property type="project" value="TreeGrafter"/>
</dbReference>
<dbReference type="InterPro" id="IPR007000">
    <property type="entry name" value="PLipase_B-like"/>
</dbReference>
<evidence type="ECO:0000256" key="5">
    <source>
        <dbReference type="ARBA" id="ARBA00023098"/>
    </source>
</evidence>
<dbReference type="EC" id="3.1.1.-" evidence="7"/>
<keyword evidence="3 7" id="KW-0378">Hydrolase</keyword>
<evidence type="ECO:0000256" key="1">
    <source>
        <dbReference type="ARBA" id="ARBA00007835"/>
    </source>
</evidence>
<protein>
    <recommendedName>
        <fullName evidence="7">Phospholipase B-like</fullName>
        <ecNumber evidence="7">3.1.1.-</ecNumber>
    </recommendedName>
</protein>
<feature type="chain" id="PRO_5027165388" description="Phospholipase B-like" evidence="7">
    <location>
        <begin position="21"/>
        <end position="537"/>
    </location>
</feature>
<evidence type="ECO:0000256" key="2">
    <source>
        <dbReference type="ARBA" id="ARBA00022729"/>
    </source>
</evidence>
<accession>A0A6J8CAD3</accession>
<comment type="function">
    <text evidence="7">Putative phospholipase.</text>
</comment>
<dbReference type="Pfam" id="PF04916">
    <property type="entry name" value="Phospholip_B"/>
    <property type="match status" value="1"/>
</dbReference>
<keyword evidence="6" id="KW-0325">Glycoprotein</keyword>
<keyword evidence="5 7" id="KW-0443">Lipid metabolism</keyword>
<evidence type="ECO:0000256" key="6">
    <source>
        <dbReference type="ARBA" id="ARBA00023180"/>
    </source>
</evidence>
<dbReference type="Proteomes" id="UP000507470">
    <property type="component" value="Unassembled WGS sequence"/>
</dbReference>
<dbReference type="GO" id="GO:0004620">
    <property type="term" value="F:phospholipase activity"/>
    <property type="evidence" value="ECO:0007669"/>
    <property type="project" value="InterPro"/>
</dbReference>